<keyword evidence="8" id="KW-1185">Reference proteome</keyword>
<dbReference type="Proteomes" id="UP001497392">
    <property type="component" value="Unassembled WGS sequence"/>
</dbReference>
<dbReference type="EMBL" id="CAXHTA020000006">
    <property type="protein sequence ID" value="CAL5222244.1"/>
    <property type="molecule type" value="Genomic_DNA"/>
</dbReference>
<reference evidence="7 8" key="1">
    <citation type="submission" date="2024-06" db="EMBL/GenBank/DDBJ databases">
        <authorList>
            <person name="Kraege A."/>
            <person name="Thomma B."/>
        </authorList>
    </citation>
    <scope>NUCLEOTIDE SEQUENCE [LARGE SCALE GENOMIC DNA]</scope>
</reference>
<evidence type="ECO:0000256" key="3">
    <source>
        <dbReference type="ARBA" id="ARBA00022729"/>
    </source>
</evidence>
<evidence type="ECO:0000256" key="4">
    <source>
        <dbReference type="ARBA" id="ARBA00023136"/>
    </source>
</evidence>
<dbReference type="PANTHER" id="PTHR32077">
    <property type="entry name" value="FASCICLIN-LIKE ARABINOGALACTAN PROTEIN"/>
    <property type="match status" value="1"/>
</dbReference>
<evidence type="ECO:0000256" key="2">
    <source>
        <dbReference type="ARBA" id="ARBA00022475"/>
    </source>
</evidence>
<evidence type="ECO:0000259" key="6">
    <source>
        <dbReference type="PROSITE" id="PS50213"/>
    </source>
</evidence>
<keyword evidence="4" id="KW-0472">Membrane</keyword>
<protein>
    <submittedName>
        <fullName evidence="7">G4578 protein</fullName>
    </submittedName>
</protein>
<organism evidence="7 8">
    <name type="scientific">Coccomyxa viridis</name>
    <dbReference type="NCBI Taxonomy" id="1274662"/>
    <lineage>
        <taxon>Eukaryota</taxon>
        <taxon>Viridiplantae</taxon>
        <taxon>Chlorophyta</taxon>
        <taxon>core chlorophytes</taxon>
        <taxon>Trebouxiophyceae</taxon>
        <taxon>Trebouxiophyceae incertae sedis</taxon>
        <taxon>Coccomyxaceae</taxon>
        <taxon>Coccomyxa</taxon>
    </lineage>
</organism>
<keyword evidence="2" id="KW-1003">Cell membrane</keyword>
<evidence type="ECO:0000313" key="8">
    <source>
        <dbReference type="Proteomes" id="UP001497392"/>
    </source>
</evidence>
<feature type="domain" description="FAS1" evidence="6">
    <location>
        <begin position="103"/>
        <end position="244"/>
    </location>
</feature>
<keyword evidence="3" id="KW-0732">Signal</keyword>
<dbReference type="InterPro" id="IPR000782">
    <property type="entry name" value="FAS1_domain"/>
</dbReference>
<comment type="caution">
    <text evidence="7">The sequence shown here is derived from an EMBL/GenBank/DDBJ whole genome shotgun (WGS) entry which is preliminary data.</text>
</comment>
<gene>
    <name evidence="7" type="primary">g4578</name>
    <name evidence="7" type="ORF">VP750_LOCUS3903</name>
</gene>
<dbReference type="SUPFAM" id="SSF82153">
    <property type="entry name" value="FAS1 domain"/>
    <property type="match status" value="1"/>
</dbReference>
<dbReference type="InterPro" id="IPR045003">
    <property type="entry name" value="FLA_A"/>
</dbReference>
<dbReference type="Pfam" id="PF02469">
    <property type="entry name" value="Fasciclin"/>
    <property type="match status" value="1"/>
</dbReference>
<dbReference type="Gene3D" id="2.30.180.10">
    <property type="entry name" value="FAS1 domain"/>
    <property type="match status" value="1"/>
</dbReference>
<proteinExistence type="predicted"/>
<evidence type="ECO:0000256" key="5">
    <source>
        <dbReference type="ARBA" id="ARBA00024686"/>
    </source>
</evidence>
<dbReference type="PROSITE" id="PS50213">
    <property type="entry name" value="FAS1"/>
    <property type="match status" value="1"/>
</dbReference>
<comment type="subcellular location">
    <subcellularLocation>
        <location evidence="1">Cell membrane</location>
    </subcellularLocation>
</comment>
<dbReference type="InterPro" id="IPR036378">
    <property type="entry name" value="FAS1_dom_sf"/>
</dbReference>
<evidence type="ECO:0000313" key="7">
    <source>
        <dbReference type="EMBL" id="CAL5222244.1"/>
    </source>
</evidence>
<dbReference type="PANTHER" id="PTHR32077:SF86">
    <property type="entry name" value="FAS1 DOMAIN-CONTAINING PROTEIN SELMODRAFT_448915"/>
    <property type="match status" value="1"/>
</dbReference>
<name>A0ABP1FTP5_9CHLO</name>
<accession>A0ABP1FTP5</accession>
<evidence type="ECO:0000256" key="1">
    <source>
        <dbReference type="ARBA" id="ARBA00004236"/>
    </source>
</evidence>
<comment type="function">
    <text evidence="5">May be a cell surface adhesion protein.</text>
</comment>
<sequence length="266" mass="27622">MTATAQDALITLTRPVADNLCQTSGAMQIRCTAVALVALLAVFSTAGARDLLASTPAAAPMMAPAMAPMMMAAPAPAPEMSMADMAAPAPAPVPVPTQTPAPAGCALSYIQANSSYSMFAQILYATPSSANISAILSDQSAGITLFLPTNDAINATFNKFGLDMKGLLQNQHLCTEILQYHILPSPIEYAAFKEGYSFNTLLEGQDLRDSLRVKRSGDNIKVASGKTTATVGTNGAKTCMDSIFPISMLLLPRNSVQAGGSSNPSS</sequence>